<dbReference type="EMBL" id="CAJVPQ010000641">
    <property type="protein sequence ID" value="CAG8498942.1"/>
    <property type="molecule type" value="Genomic_DNA"/>
</dbReference>
<keyword evidence="2" id="KW-1185">Reference proteome</keyword>
<reference evidence="1" key="1">
    <citation type="submission" date="2021-06" db="EMBL/GenBank/DDBJ databases">
        <authorList>
            <person name="Kallberg Y."/>
            <person name="Tangrot J."/>
            <person name="Rosling A."/>
        </authorList>
    </citation>
    <scope>NUCLEOTIDE SEQUENCE</scope>
    <source>
        <strain evidence="1">UK204</strain>
    </source>
</reference>
<protein>
    <submittedName>
        <fullName evidence="1">7575_t:CDS:1</fullName>
    </submittedName>
</protein>
<name>A0A9N8ZKI1_9GLOM</name>
<evidence type="ECO:0000313" key="1">
    <source>
        <dbReference type="EMBL" id="CAG8498942.1"/>
    </source>
</evidence>
<organism evidence="1 2">
    <name type="scientific">Funneliformis caledonium</name>
    <dbReference type="NCBI Taxonomy" id="1117310"/>
    <lineage>
        <taxon>Eukaryota</taxon>
        <taxon>Fungi</taxon>
        <taxon>Fungi incertae sedis</taxon>
        <taxon>Mucoromycota</taxon>
        <taxon>Glomeromycotina</taxon>
        <taxon>Glomeromycetes</taxon>
        <taxon>Glomerales</taxon>
        <taxon>Glomeraceae</taxon>
        <taxon>Funneliformis</taxon>
    </lineage>
</organism>
<sequence>MLEELKAEKKNLKKLKKDDNVKNSTYKYESFVLINKRADLSFFR</sequence>
<dbReference type="AlphaFoldDB" id="A0A9N8ZKI1"/>
<dbReference type="Proteomes" id="UP000789570">
    <property type="component" value="Unassembled WGS sequence"/>
</dbReference>
<comment type="caution">
    <text evidence="1">The sequence shown here is derived from an EMBL/GenBank/DDBJ whole genome shotgun (WGS) entry which is preliminary data.</text>
</comment>
<accession>A0A9N8ZKI1</accession>
<gene>
    <name evidence="1" type="ORF">FCALED_LOCUS3602</name>
</gene>
<evidence type="ECO:0000313" key="2">
    <source>
        <dbReference type="Proteomes" id="UP000789570"/>
    </source>
</evidence>
<proteinExistence type="predicted"/>